<keyword evidence="1" id="KW-0812">Transmembrane</keyword>
<dbReference type="AlphaFoldDB" id="A0A1Y5T6R7"/>
<evidence type="ECO:0000313" key="3">
    <source>
        <dbReference type="Proteomes" id="UP000193307"/>
    </source>
</evidence>
<reference evidence="2 3" key="1">
    <citation type="submission" date="2017-03" db="EMBL/GenBank/DDBJ databases">
        <authorList>
            <person name="Afonso C.L."/>
            <person name="Miller P.J."/>
            <person name="Scott M.A."/>
            <person name="Spackman E."/>
            <person name="Goraichik I."/>
            <person name="Dimitrov K.M."/>
            <person name="Suarez D.L."/>
            <person name="Swayne D.E."/>
        </authorList>
    </citation>
    <scope>NUCLEOTIDE SEQUENCE [LARGE SCALE GENOMIC DNA]</scope>
    <source>
        <strain evidence="2 3">CECT 7971</strain>
    </source>
</reference>
<name>A0A1Y5T6R7_9RHOB</name>
<gene>
    <name evidence="2" type="ORF">PAM7971_02840</name>
</gene>
<keyword evidence="1" id="KW-1133">Transmembrane helix</keyword>
<organism evidence="2 3">
    <name type="scientific">Pacificibacter marinus</name>
    <dbReference type="NCBI Taxonomy" id="658057"/>
    <lineage>
        <taxon>Bacteria</taxon>
        <taxon>Pseudomonadati</taxon>
        <taxon>Pseudomonadota</taxon>
        <taxon>Alphaproteobacteria</taxon>
        <taxon>Rhodobacterales</taxon>
        <taxon>Roseobacteraceae</taxon>
        <taxon>Pacificibacter</taxon>
    </lineage>
</organism>
<keyword evidence="1" id="KW-0472">Membrane</keyword>
<feature type="transmembrane region" description="Helical" evidence="1">
    <location>
        <begin position="45"/>
        <end position="62"/>
    </location>
</feature>
<protein>
    <submittedName>
        <fullName evidence="2">Uncharacterized protein</fullName>
    </submittedName>
</protein>
<evidence type="ECO:0000256" key="1">
    <source>
        <dbReference type="SAM" id="Phobius"/>
    </source>
</evidence>
<dbReference type="Proteomes" id="UP000193307">
    <property type="component" value="Unassembled WGS sequence"/>
</dbReference>
<sequence length="83" mass="8974">MFKFGEEIGEEHVKDIIPVAVAIVSIIIGFSLIVCVFIARHELNGGLSASVISLVAISLFSISPRRAFKGILADTSDCRKISR</sequence>
<dbReference type="STRING" id="658057.SAMN04488032_109149"/>
<accession>A0A1Y5T6R7</accession>
<evidence type="ECO:0000313" key="2">
    <source>
        <dbReference type="EMBL" id="SLN55035.1"/>
    </source>
</evidence>
<proteinExistence type="predicted"/>
<dbReference type="EMBL" id="FWFW01000009">
    <property type="protein sequence ID" value="SLN55035.1"/>
    <property type="molecule type" value="Genomic_DNA"/>
</dbReference>
<keyword evidence="3" id="KW-1185">Reference proteome</keyword>
<feature type="transmembrane region" description="Helical" evidence="1">
    <location>
        <begin position="16"/>
        <end position="39"/>
    </location>
</feature>